<dbReference type="GO" id="GO:0006751">
    <property type="term" value="P:glutathione catabolic process"/>
    <property type="evidence" value="ECO:0007669"/>
    <property type="project" value="UniProtKB-UniRule"/>
</dbReference>
<evidence type="ECO:0000256" key="3">
    <source>
        <dbReference type="ARBA" id="ARBA00047417"/>
    </source>
</evidence>
<dbReference type="InterPro" id="IPR029055">
    <property type="entry name" value="Ntn_hydrolases_N"/>
</dbReference>
<keyword evidence="6" id="KW-0317">Glutathione biosynthesis</keyword>
<dbReference type="AlphaFoldDB" id="A0A4Y8LRP5"/>
<accession>A0A4Y8LRP5</accession>
<dbReference type="RefSeq" id="WP_135153909.1">
    <property type="nucleotide sequence ID" value="NZ_SOMN01000035.1"/>
</dbReference>
<reference evidence="7 8" key="1">
    <citation type="submission" date="2019-03" db="EMBL/GenBank/DDBJ databases">
        <title>Cohnella endophytica sp. nov., a novel endophytic bacterium isolated from bark of Sonneratia apetala.</title>
        <authorList>
            <person name="Tuo L."/>
        </authorList>
    </citation>
    <scope>NUCLEOTIDE SEQUENCE [LARGE SCALE GENOMIC DNA]</scope>
    <source>
        <strain evidence="7 8">CCTCC AB 208254</strain>
    </source>
</reference>
<name>A0A4Y8LRP5_9BACL</name>
<dbReference type="PRINTS" id="PR01210">
    <property type="entry name" value="GGTRANSPTASE"/>
</dbReference>
<comment type="catalytic activity">
    <reaction evidence="3 6">
        <text>an N-terminal (5-L-glutamyl)-[peptide] + an alpha-amino acid = 5-L-glutamyl amino acid + an N-terminal L-alpha-aminoacyl-[peptide]</text>
        <dbReference type="Rhea" id="RHEA:23904"/>
        <dbReference type="Rhea" id="RHEA-COMP:9780"/>
        <dbReference type="Rhea" id="RHEA-COMP:9795"/>
        <dbReference type="ChEBI" id="CHEBI:77644"/>
        <dbReference type="ChEBI" id="CHEBI:78597"/>
        <dbReference type="ChEBI" id="CHEBI:78599"/>
        <dbReference type="ChEBI" id="CHEBI:78608"/>
        <dbReference type="EC" id="2.3.2.2"/>
    </reaction>
</comment>
<dbReference type="GO" id="GO:0006750">
    <property type="term" value="P:glutathione biosynthetic process"/>
    <property type="evidence" value="ECO:0007669"/>
    <property type="project" value="UniProtKB-KW"/>
</dbReference>
<feature type="binding site" evidence="5">
    <location>
        <position position="426"/>
    </location>
    <ligand>
        <name>L-glutamate</name>
        <dbReference type="ChEBI" id="CHEBI:29985"/>
    </ligand>
</feature>
<dbReference type="UniPathway" id="UPA00204"/>
<evidence type="ECO:0000256" key="1">
    <source>
        <dbReference type="ARBA" id="ARBA00001049"/>
    </source>
</evidence>
<protein>
    <recommendedName>
        <fullName evidence="6">Glutathione hydrolase proenzyme</fullName>
        <ecNumber evidence="6">2.3.2.2</ecNumber>
        <ecNumber evidence="6">3.4.19.13</ecNumber>
    </recommendedName>
    <component>
        <recommendedName>
            <fullName evidence="6">Glutathione hydrolase large chain</fullName>
        </recommendedName>
    </component>
    <component>
        <recommendedName>
            <fullName evidence="6">Glutathione hydrolase small chain</fullName>
        </recommendedName>
    </component>
</protein>
<dbReference type="InterPro" id="IPR000101">
    <property type="entry name" value="GGT_peptidase"/>
</dbReference>
<keyword evidence="6 7" id="KW-0808">Transferase</keyword>
<dbReference type="PANTHER" id="PTHR43881:SF1">
    <property type="entry name" value="GAMMA-GLUTAMYLTRANSPEPTIDASE (AFU_ORTHOLOGUE AFUA_4G13580)"/>
    <property type="match status" value="1"/>
</dbReference>
<proteinExistence type="inferred from homology"/>
<comment type="catalytic activity">
    <reaction evidence="2 6">
        <text>glutathione + H2O = L-cysteinylglycine + L-glutamate</text>
        <dbReference type="Rhea" id="RHEA:28807"/>
        <dbReference type="ChEBI" id="CHEBI:15377"/>
        <dbReference type="ChEBI" id="CHEBI:29985"/>
        <dbReference type="ChEBI" id="CHEBI:57925"/>
        <dbReference type="ChEBI" id="CHEBI:61694"/>
        <dbReference type="EC" id="3.4.19.13"/>
    </reaction>
</comment>
<organism evidence="7 8">
    <name type="scientific">Cohnella luojiensis</name>
    <dbReference type="NCBI Taxonomy" id="652876"/>
    <lineage>
        <taxon>Bacteria</taxon>
        <taxon>Bacillati</taxon>
        <taxon>Bacillota</taxon>
        <taxon>Bacilli</taxon>
        <taxon>Bacillales</taxon>
        <taxon>Paenibacillaceae</taxon>
        <taxon>Cohnella</taxon>
    </lineage>
</organism>
<dbReference type="EMBL" id="SOMN01000035">
    <property type="protein sequence ID" value="TFE23391.1"/>
    <property type="molecule type" value="Genomic_DNA"/>
</dbReference>
<keyword evidence="6" id="KW-0865">Zymogen</keyword>
<dbReference type="InterPro" id="IPR043137">
    <property type="entry name" value="GGT_ssub_C"/>
</dbReference>
<evidence type="ECO:0000313" key="7">
    <source>
        <dbReference type="EMBL" id="TFE23391.1"/>
    </source>
</evidence>
<evidence type="ECO:0000313" key="8">
    <source>
        <dbReference type="Proteomes" id="UP000297900"/>
    </source>
</evidence>
<dbReference type="OrthoDB" id="9781342at2"/>
<dbReference type="Gene3D" id="3.60.20.40">
    <property type="match status" value="1"/>
</dbReference>
<evidence type="ECO:0000256" key="6">
    <source>
        <dbReference type="RuleBase" id="RU368036"/>
    </source>
</evidence>
<dbReference type="InterPro" id="IPR043138">
    <property type="entry name" value="GGT_lsub"/>
</dbReference>
<comment type="PTM">
    <text evidence="6">Cleaved by autocatalysis into a large and a small subunit.</text>
</comment>
<dbReference type="PANTHER" id="PTHR43881">
    <property type="entry name" value="GAMMA-GLUTAMYLTRANSPEPTIDASE (AFU_ORTHOLOGUE AFUA_4G13580)"/>
    <property type="match status" value="1"/>
</dbReference>
<comment type="pathway">
    <text evidence="6">Sulfur metabolism; glutathione metabolism.</text>
</comment>
<comment type="caution">
    <text evidence="7">The sequence shown here is derived from an EMBL/GenBank/DDBJ whole genome shotgun (WGS) entry which is preliminary data.</text>
</comment>
<dbReference type="GO" id="GO:0036374">
    <property type="term" value="F:glutathione hydrolase activity"/>
    <property type="evidence" value="ECO:0007669"/>
    <property type="project" value="UniProtKB-UniRule"/>
</dbReference>
<keyword evidence="8" id="KW-1185">Reference proteome</keyword>
<dbReference type="GO" id="GO:0103068">
    <property type="term" value="F:leukotriene C4 gamma-glutamyl transferase activity"/>
    <property type="evidence" value="ECO:0007669"/>
    <property type="project" value="UniProtKB-EC"/>
</dbReference>
<dbReference type="Pfam" id="PF01019">
    <property type="entry name" value="G_glu_transpept"/>
    <property type="match status" value="1"/>
</dbReference>
<dbReference type="SUPFAM" id="SSF56235">
    <property type="entry name" value="N-terminal nucleophile aminohydrolases (Ntn hydrolases)"/>
    <property type="match status" value="1"/>
</dbReference>
<evidence type="ECO:0000256" key="4">
    <source>
        <dbReference type="PIRSR" id="PIRSR600101-1"/>
    </source>
</evidence>
<dbReference type="EC" id="3.4.19.13" evidence="6"/>
<dbReference type="Proteomes" id="UP000297900">
    <property type="component" value="Unassembled WGS sequence"/>
</dbReference>
<evidence type="ECO:0000256" key="2">
    <source>
        <dbReference type="ARBA" id="ARBA00001089"/>
    </source>
</evidence>
<keyword evidence="6 7" id="KW-0012">Acyltransferase</keyword>
<evidence type="ECO:0000256" key="5">
    <source>
        <dbReference type="PIRSR" id="PIRSR600101-2"/>
    </source>
</evidence>
<comment type="catalytic activity">
    <reaction evidence="1 6">
        <text>an S-substituted glutathione + H2O = an S-substituted L-cysteinylglycine + L-glutamate</text>
        <dbReference type="Rhea" id="RHEA:59468"/>
        <dbReference type="ChEBI" id="CHEBI:15377"/>
        <dbReference type="ChEBI" id="CHEBI:29985"/>
        <dbReference type="ChEBI" id="CHEBI:90779"/>
        <dbReference type="ChEBI" id="CHEBI:143103"/>
        <dbReference type="EC" id="3.4.19.13"/>
    </reaction>
</comment>
<keyword evidence="6" id="KW-0378">Hydrolase</keyword>
<feature type="active site" description="Nucleophile" evidence="4">
    <location>
        <position position="343"/>
    </location>
</feature>
<dbReference type="EC" id="2.3.2.2" evidence="6"/>
<dbReference type="Gene3D" id="1.10.246.130">
    <property type="match status" value="1"/>
</dbReference>
<comment type="similarity">
    <text evidence="6">Belongs to the gamma-glutamyltransferase family.</text>
</comment>
<comment type="subunit">
    <text evidence="6">This enzyme consists of two polypeptide chains, which are synthesized in precursor form from a single polypeptide.</text>
</comment>
<sequence>MNNAMPVTQHVMVTSPHYLASMVGARILEQGGNAFDAAVAVSAALGVVYPHMTGVGGDAFFMLYKAKSKELIGFNGTGRAAARADVAYFANKGLSSIPLRGALSAITVPGMVDAWWEVWSVNGKLTWEQVLAPAVQYADEGFPVSPNLYDWICRDEELIRQNAEMARVFMPGGAIPLPGETLVQRDMAQTLRLLQKGGRDAFYQGEIMERIVADAERNDGLLGKADFNSHAGRWVEPISTEYRDYRIYQMPPNSQGFTALMMMNMLERHDLGAISRHSADYYHLMTEVVKKAFLQRDLYLTDPEFADIPLHRLLSKEFANHLAEGISFEKAGAHLSPAMGQDTAYAAVVDEEGNGVSFIQSLYFDFGSCYMPGGTGIIMQNRGSFFSLDPQHINCLLPGKLTFHTLMPAMVFKDGLPYLLFGTQGGEGQPQTQLSIMTSVLDYGCTIQEAIANPRWVYGRTWGQVSDSLKVEGRVSEKEVRMLRKKGHNVERVGDWDWIMGQAQGILIDRDKGCLNGAADPRGDGMAVGW</sequence>
<dbReference type="NCBIfam" id="TIGR00066">
    <property type="entry name" value="g_glut_trans"/>
    <property type="match status" value="1"/>
</dbReference>
<gene>
    <name evidence="7" type="primary">ggt</name>
    <name evidence="7" type="ORF">E2980_19460</name>
</gene>
<dbReference type="InterPro" id="IPR052896">
    <property type="entry name" value="GGT-like_enzyme"/>
</dbReference>